<keyword evidence="1" id="KW-0812">Transmembrane</keyword>
<feature type="transmembrane region" description="Helical" evidence="1">
    <location>
        <begin position="50"/>
        <end position="76"/>
    </location>
</feature>
<proteinExistence type="predicted"/>
<dbReference type="AlphaFoldDB" id="A0AA39NAU2"/>
<sequence length="100" mass="10520">MSANSSRTPASSSMSLHTQCRRGMTIGKISSSVGFLGVVVSFAAERACMFVLACHGPAVFVAIVSNAVSFAALFVLPSSTSKAQPRAHLSLWVLEETVFI</sequence>
<feature type="transmembrane region" description="Helical" evidence="1">
    <location>
        <begin position="25"/>
        <end position="44"/>
    </location>
</feature>
<accession>A0AA39NAU2</accession>
<dbReference type="EMBL" id="JAUEPR010000129">
    <property type="protein sequence ID" value="KAK0462215.1"/>
    <property type="molecule type" value="Genomic_DNA"/>
</dbReference>
<keyword evidence="1" id="KW-1133">Transmembrane helix</keyword>
<evidence type="ECO:0000313" key="2">
    <source>
        <dbReference type="EMBL" id="KAK0462215.1"/>
    </source>
</evidence>
<dbReference type="Proteomes" id="UP001175227">
    <property type="component" value="Unassembled WGS sequence"/>
</dbReference>
<comment type="caution">
    <text evidence="2">The sequence shown here is derived from an EMBL/GenBank/DDBJ whole genome shotgun (WGS) entry which is preliminary data.</text>
</comment>
<name>A0AA39NAU2_9AGAR</name>
<organism evidence="2 3">
    <name type="scientific">Armillaria novae-zelandiae</name>
    <dbReference type="NCBI Taxonomy" id="153914"/>
    <lineage>
        <taxon>Eukaryota</taxon>
        <taxon>Fungi</taxon>
        <taxon>Dikarya</taxon>
        <taxon>Basidiomycota</taxon>
        <taxon>Agaricomycotina</taxon>
        <taxon>Agaricomycetes</taxon>
        <taxon>Agaricomycetidae</taxon>
        <taxon>Agaricales</taxon>
        <taxon>Marasmiineae</taxon>
        <taxon>Physalacriaceae</taxon>
        <taxon>Armillaria</taxon>
    </lineage>
</organism>
<keyword evidence="1" id="KW-0472">Membrane</keyword>
<gene>
    <name evidence="2" type="ORF">IW261DRAFT_1528228</name>
</gene>
<reference evidence="2" key="1">
    <citation type="submission" date="2023-06" db="EMBL/GenBank/DDBJ databases">
        <authorList>
            <consortium name="Lawrence Berkeley National Laboratory"/>
            <person name="Ahrendt S."/>
            <person name="Sahu N."/>
            <person name="Indic B."/>
            <person name="Wong-Bajracharya J."/>
            <person name="Merenyi Z."/>
            <person name="Ke H.-M."/>
            <person name="Monk M."/>
            <person name="Kocsube S."/>
            <person name="Drula E."/>
            <person name="Lipzen A."/>
            <person name="Balint B."/>
            <person name="Henrissat B."/>
            <person name="Andreopoulos B."/>
            <person name="Martin F.M."/>
            <person name="Harder C.B."/>
            <person name="Rigling D."/>
            <person name="Ford K.L."/>
            <person name="Foster G.D."/>
            <person name="Pangilinan J."/>
            <person name="Papanicolaou A."/>
            <person name="Barry K."/>
            <person name="LaButti K."/>
            <person name="Viragh M."/>
            <person name="Koriabine M."/>
            <person name="Yan M."/>
            <person name="Riley R."/>
            <person name="Champramary S."/>
            <person name="Plett K.L."/>
            <person name="Tsai I.J."/>
            <person name="Slot J."/>
            <person name="Sipos G."/>
            <person name="Plett J."/>
            <person name="Nagy L.G."/>
            <person name="Grigoriev I.V."/>
        </authorList>
    </citation>
    <scope>NUCLEOTIDE SEQUENCE</scope>
    <source>
        <strain evidence="2">ICMP 16352</strain>
    </source>
</reference>
<evidence type="ECO:0000256" key="1">
    <source>
        <dbReference type="SAM" id="Phobius"/>
    </source>
</evidence>
<keyword evidence="3" id="KW-1185">Reference proteome</keyword>
<protein>
    <submittedName>
        <fullName evidence="2">Uncharacterized protein</fullName>
    </submittedName>
</protein>
<evidence type="ECO:0000313" key="3">
    <source>
        <dbReference type="Proteomes" id="UP001175227"/>
    </source>
</evidence>